<dbReference type="Proteomes" id="UP000682892">
    <property type="component" value="Unassembled WGS sequence"/>
</dbReference>
<evidence type="ECO:0000313" key="1">
    <source>
        <dbReference type="EMBL" id="EAT43039.1"/>
    </source>
</evidence>
<dbReference type="PaxDb" id="7159-AAEL005488-PA"/>
<reference evidence="1" key="2">
    <citation type="journal article" date="2007" name="Science">
        <title>Genome sequence of Aedes aegypti, a major arbovirus vector.</title>
        <authorList>
            <person name="Nene V."/>
            <person name="Wortman J.R."/>
            <person name="Lawson D."/>
            <person name="Haas B."/>
            <person name="Kodira C."/>
            <person name="Tu Z.J."/>
            <person name="Loftus B."/>
            <person name="Xi Z."/>
            <person name="Megy K."/>
            <person name="Grabherr M."/>
            <person name="Ren Q."/>
            <person name="Zdobnov E.M."/>
            <person name="Lobo N.F."/>
            <person name="Campbell K.S."/>
            <person name="Brown S.E."/>
            <person name="Bonaldo M.F."/>
            <person name="Zhu J."/>
            <person name="Sinkins S.P."/>
            <person name="Hogenkamp D.G."/>
            <person name="Amedeo P."/>
            <person name="Arensburger P."/>
            <person name="Atkinson P.W."/>
            <person name="Bidwell S."/>
            <person name="Biedler J."/>
            <person name="Birney E."/>
            <person name="Bruggner R.V."/>
            <person name="Costas J."/>
            <person name="Coy M.R."/>
            <person name="Crabtree J."/>
            <person name="Crawford M."/>
            <person name="Debruyn B."/>
            <person name="Decaprio D."/>
            <person name="Eiglmeier K."/>
            <person name="Eisenstadt E."/>
            <person name="El-Dorry H."/>
            <person name="Gelbart W.M."/>
            <person name="Gomes S.L."/>
            <person name="Hammond M."/>
            <person name="Hannick L.I."/>
            <person name="Hogan J.R."/>
            <person name="Holmes M.H."/>
            <person name="Jaffe D."/>
            <person name="Johnston J.S."/>
            <person name="Kennedy R.C."/>
            <person name="Koo H."/>
            <person name="Kravitz S."/>
            <person name="Kriventseva E.V."/>
            <person name="Kulp D."/>
            <person name="Labutti K."/>
            <person name="Lee E."/>
            <person name="Li S."/>
            <person name="Lovin D.D."/>
            <person name="Mao C."/>
            <person name="Mauceli E."/>
            <person name="Menck C.F."/>
            <person name="Miller J.R."/>
            <person name="Montgomery P."/>
            <person name="Mori A."/>
            <person name="Nascimento A.L."/>
            <person name="Naveira H.F."/>
            <person name="Nusbaum C."/>
            <person name="O'leary S."/>
            <person name="Orvis J."/>
            <person name="Pertea M."/>
            <person name="Quesneville H."/>
            <person name="Reidenbach K.R."/>
            <person name="Rogers Y.H."/>
            <person name="Roth C.W."/>
            <person name="Schneider J.R."/>
            <person name="Schatz M."/>
            <person name="Shumway M."/>
            <person name="Stanke M."/>
            <person name="Stinson E.O."/>
            <person name="Tubio J.M."/>
            <person name="Vanzee J.P."/>
            <person name="Verjovski-Almeida S."/>
            <person name="Werner D."/>
            <person name="White O."/>
            <person name="Wyder S."/>
            <person name="Zeng Q."/>
            <person name="Zhao Q."/>
            <person name="Zhao Y."/>
            <person name="Hill C.A."/>
            <person name="Raikhel A.S."/>
            <person name="Soares M.B."/>
            <person name="Knudson D.L."/>
            <person name="Lee N.H."/>
            <person name="Galagan J."/>
            <person name="Salzberg S.L."/>
            <person name="Paulsen I.T."/>
            <person name="Dimopoulos G."/>
            <person name="Collins F.H."/>
            <person name="Birren B."/>
            <person name="Fraser-Liggett C.M."/>
            <person name="Severson D.W."/>
        </authorList>
    </citation>
    <scope>NUCLEOTIDE SEQUENCE [LARGE SCALE GENOMIC DNA]</scope>
    <source>
        <strain evidence="1">Liverpool</strain>
    </source>
</reference>
<proteinExistence type="predicted"/>
<name>Q179W0_AEDAE</name>
<dbReference type="AlphaFoldDB" id="Q179W0"/>
<reference evidence="1" key="3">
    <citation type="submission" date="2012-09" db="EMBL/GenBank/DDBJ databases">
        <authorList>
            <consortium name="VectorBase"/>
        </authorList>
    </citation>
    <scope>NUCLEOTIDE SEQUENCE</scope>
    <source>
        <strain evidence="1">Liverpool</strain>
    </source>
</reference>
<sequence>MLNENPKLVASTVWDNRRAHSTVLNSRPDEPHFLGSFALPTKVVKELTDRKIIEETKKALAQNL</sequence>
<gene>
    <name evidence="1" type="ORF">AaeL_AAEL005488</name>
</gene>
<protein>
    <submittedName>
        <fullName evidence="1">AAEL005488-PA</fullName>
    </submittedName>
</protein>
<accession>Q179W0</accession>
<reference evidence="1" key="1">
    <citation type="submission" date="2005-10" db="EMBL/GenBank/DDBJ databases">
        <authorList>
            <person name="Loftus B.J."/>
            <person name="Nene V.M."/>
            <person name="Hannick L.I."/>
            <person name="Bidwell S."/>
            <person name="Haas B."/>
            <person name="Amedeo P."/>
            <person name="Orvis J."/>
            <person name="Wortman J.R."/>
            <person name="White O.R."/>
            <person name="Salzberg S."/>
            <person name="Shumway M."/>
            <person name="Koo H."/>
            <person name="Zhao Y."/>
            <person name="Holmes M."/>
            <person name="Miller J."/>
            <person name="Schatz M."/>
            <person name="Pop M."/>
            <person name="Pai G."/>
            <person name="Utterback T."/>
            <person name="Rogers Y.-H."/>
            <person name="Kravitz S."/>
            <person name="Fraser C.M."/>
        </authorList>
    </citation>
    <scope>NUCLEOTIDE SEQUENCE</scope>
    <source>
        <strain evidence="1">Liverpool</strain>
    </source>
</reference>
<dbReference type="EMBL" id="CH477344">
    <property type="protein sequence ID" value="EAT43039.1"/>
    <property type="molecule type" value="Genomic_DNA"/>
</dbReference>
<dbReference type="HOGENOM" id="CLU_2869470_0_0_1"/>
<organism evidence="1 2">
    <name type="scientific">Aedes aegypti</name>
    <name type="common">Yellowfever mosquito</name>
    <name type="synonym">Culex aegypti</name>
    <dbReference type="NCBI Taxonomy" id="7159"/>
    <lineage>
        <taxon>Eukaryota</taxon>
        <taxon>Metazoa</taxon>
        <taxon>Ecdysozoa</taxon>
        <taxon>Arthropoda</taxon>
        <taxon>Hexapoda</taxon>
        <taxon>Insecta</taxon>
        <taxon>Pterygota</taxon>
        <taxon>Neoptera</taxon>
        <taxon>Endopterygota</taxon>
        <taxon>Diptera</taxon>
        <taxon>Nematocera</taxon>
        <taxon>Culicoidea</taxon>
        <taxon>Culicidae</taxon>
        <taxon>Culicinae</taxon>
        <taxon>Aedini</taxon>
        <taxon>Aedes</taxon>
        <taxon>Stegomyia</taxon>
    </lineage>
</organism>
<evidence type="ECO:0000313" key="2">
    <source>
        <dbReference type="Proteomes" id="UP000682892"/>
    </source>
</evidence>